<reference evidence="1 2" key="1">
    <citation type="submission" date="2018-05" db="EMBL/GenBank/DDBJ databases">
        <title>Genomic Encyclopedia of Type Strains, Phase IV (KMG-IV): sequencing the most valuable type-strain genomes for metagenomic binning, comparative biology and taxonomic classification.</title>
        <authorList>
            <person name="Goeker M."/>
        </authorList>
    </citation>
    <scope>NUCLEOTIDE SEQUENCE [LARGE SCALE GENOMIC DNA]</scope>
    <source>
        <strain evidence="1 2">DSM 28556</strain>
    </source>
</reference>
<protein>
    <submittedName>
        <fullName evidence="1">Uncharacterized protein</fullName>
    </submittedName>
</protein>
<comment type="caution">
    <text evidence="1">The sequence shown here is derived from an EMBL/GenBank/DDBJ whole genome shotgun (WGS) entry which is preliminary data.</text>
</comment>
<proteinExistence type="predicted"/>
<keyword evidence="2" id="KW-1185">Reference proteome</keyword>
<dbReference type="AlphaFoldDB" id="A0A2V3VNZ8"/>
<evidence type="ECO:0000313" key="1">
    <source>
        <dbReference type="EMBL" id="PXW82581.1"/>
    </source>
</evidence>
<accession>A0A2V3VNZ8</accession>
<dbReference type="EMBL" id="QJJQ01000017">
    <property type="protein sequence ID" value="PXW82581.1"/>
    <property type="molecule type" value="Genomic_DNA"/>
</dbReference>
<evidence type="ECO:0000313" key="2">
    <source>
        <dbReference type="Proteomes" id="UP000247978"/>
    </source>
</evidence>
<dbReference type="RefSeq" id="WP_110396975.1">
    <property type="nucleotide sequence ID" value="NZ_JADIJL010000005.1"/>
</dbReference>
<name>A0A2V3VNZ8_9BACI</name>
<organism evidence="1 2">
    <name type="scientific">Pseudogracilibacillus auburnensis</name>
    <dbReference type="NCBI Taxonomy" id="1494959"/>
    <lineage>
        <taxon>Bacteria</taxon>
        <taxon>Bacillati</taxon>
        <taxon>Bacillota</taxon>
        <taxon>Bacilli</taxon>
        <taxon>Bacillales</taxon>
        <taxon>Bacillaceae</taxon>
        <taxon>Pseudogracilibacillus</taxon>
    </lineage>
</organism>
<dbReference type="Proteomes" id="UP000247978">
    <property type="component" value="Unassembled WGS sequence"/>
</dbReference>
<gene>
    <name evidence="1" type="ORF">DFR56_11717</name>
</gene>
<sequence length="77" mass="9032">MFGTVAYYSEQLMTIVMNRLVINDAISLDDSYEKLQEEISTLNESETSKQVYYRNLTKAYEKVTNYIYGVDKEEELV</sequence>